<proteinExistence type="predicted"/>
<accession>A0ACC2E9D8</accession>
<evidence type="ECO:0000313" key="1">
    <source>
        <dbReference type="EMBL" id="KAJ7563119.1"/>
    </source>
</evidence>
<dbReference type="EMBL" id="CM055094">
    <property type="protein sequence ID" value="KAJ7563119.1"/>
    <property type="molecule type" value="Genomic_DNA"/>
</dbReference>
<dbReference type="Proteomes" id="UP001162992">
    <property type="component" value="Chromosome 3"/>
</dbReference>
<name>A0ACC2E9D8_DIPCM</name>
<evidence type="ECO:0000313" key="2">
    <source>
        <dbReference type="Proteomes" id="UP001162992"/>
    </source>
</evidence>
<protein>
    <submittedName>
        <fullName evidence="1">Uncharacterized protein</fullName>
    </submittedName>
</protein>
<gene>
    <name evidence="1" type="ORF">O6H91_03G097400</name>
</gene>
<organism evidence="1 2">
    <name type="scientific">Diphasiastrum complanatum</name>
    <name type="common">Issler's clubmoss</name>
    <name type="synonym">Lycopodium complanatum</name>
    <dbReference type="NCBI Taxonomy" id="34168"/>
    <lineage>
        <taxon>Eukaryota</taxon>
        <taxon>Viridiplantae</taxon>
        <taxon>Streptophyta</taxon>
        <taxon>Embryophyta</taxon>
        <taxon>Tracheophyta</taxon>
        <taxon>Lycopodiopsida</taxon>
        <taxon>Lycopodiales</taxon>
        <taxon>Lycopodiaceae</taxon>
        <taxon>Lycopodioideae</taxon>
        <taxon>Diphasiastrum</taxon>
    </lineage>
</organism>
<sequence>MATAKKEAQFLPEESFESWGSYAQALSEIGPRLRNRLTARSSENDEIMELKSRSLNEMKRTLNWWDLMWFGIGAVIGAGIFVLTGQEAHHTVGPAIILSYAAAGFSAMLSVFCYTEFAVEIPVAGGSFAYLRVELGDFMAFIAAGNIILEYIIGGAAVARAWTGYFATLCNHNPNDFRIHASHLANNYNRLDPIAVAILLITGALAVYSTRHTSTVNWIASFVNMFVIVFVIVAGLTKAKASNYTPFLPHGARGVFSAASVLFFAYLGFDAVATMAEETKNPGRDIPIGLVGSMTICTILYCLMGLTLCLMQKYTNINDDAPFSIAFRDVGWKWAQYIVALGALKGMTTVLLVGNVGQARYLTHIARTHMIPPWFALVNKRTGTPINATVVMVLASCVIAFFSSLNILSNLLSISTLFIFMLVAVALLVRRHYVTQQTSTHHRNLLTFFLLTIIGTSIAIATYWAKSSGWVGYLVLVPIWFLATAGLAYFVPEARKPKTWGVPLVPWIPSLSIATNIFLLGSIDKNSFIRFAVWTVVMFIYYFFFGLHASYDTALKKSDQSDPTKVAEEGKIRQTFEFLTVDSLNHTLQ</sequence>
<reference evidence="2" key="1">
    <citation type="journal article" date="2024" name="Proc. Natl. Acad. Sci. U.S.A.">
        <title>Extraordinary preservation of gene collinearity over three hundred million years revealed in homosporous lycophytes.</title>
        <authorList>
            <person name="Li C."/>
            <person name="Wickell D."/>
            <person name="Kuo L.Y."/>
            <person name="Chen X."/>
            <person name="Nie B."/>
            <person name="Liao X."/>
            <person name="Peng D."/>
            <person name="Ji J."/>
            <person name="Jenkins J."/>
            <person name="Williams M."/>
            <person name="Shu S."/>
            <person name="Plott C."/>
            <person name="Barry K."/>
            <person name="Rajasekar S."/>
            <person name="Grimwood J."/>
            <person name="Han X."/>
            <person name="Sun S."/>
            <person name="Hou Z."/>
            <person name="He W."/>
            <person name="Dai G."/>
            <person name="Sun C."/>
            <person name="Schmutz J."/>
            <person name="Leebens-Mack J.H."/>
            <person name="Li F.W."/>
            <person name="Wang L."/>
        </authorList>
    </citation>
    <scope>NUCLEOTIDE SEQUENCE [LARGE SCALE GENOMIC DNA]</scope>
    <source>
        <strain evidence="2">cv. PW_Plant_1</strain>
    </source>
</reference>
<comment type="caution">
    <text evidence="1">The sequence shown here is derived from an EMBL/GenBank/DDBJ whole genome shotgun (WGS) entry which is preliminary data.</text>
</comment>
<keyword evidence="2" id="KW-1185">Reference proteome</keyword>